<dbReference type="PANTHER" id="PTHR23322:SF1">
    <property type="entry name" value="FAS-ASSOCIATED FACTOR 2"/>
    <property type="match status" value="1"/>
</dbReference>
<reference evidence="5" key="1">
    <citation type="submission" date="2021-03" db="EMBL/GenBank/DDBJ databases">
        <title>Comparative genomics and phylogenomic investigation of the class Geoglossomycetes provide insights into ecological specialization and systematics.</title>
        <authorList>
            <person name="Melie T."/>
            <person name="Pirro S."/>
            <person name="Miller A.N."/>
            <person name="Quandt A."/>
        </authorList>
    </citation>
    <scope>NUCLEOTIDE SEQUENCE</scope>
    <source>
        <strain evidence="5">CAQ_001_2017</strain>
    </source>
</reference>
<dbReference type="EMBL" id="JAGHQM010001076">
    <property type="protein sequence ID" value="KAH0556523.1"/>
    <property type="molecule type" value="Genomic_DNA"/>
</dbReference>
<evidence type="ECO:0000256" key="2">
    <source>
        <dbReference type="SAM" id="Coils"/>
    </source>
</evidence>
<gene>
    <name evidence="5" type="ORF">GP486_005595</name>
</gene>
<dbReference type="InterPro" id="IPR036249">
    <property type="entry name" value="Thioredoxin-like_sf"/>
</dbReference>
<dbReference type="SMART" id="SM00594">
    <property type="entry name" value="UAS"/>
    <property type="match status" value="1"/>
</dbReference>
<dbReference type="AlphaFoldDB" id="A0A9P8RMC7"/>
<dbReference type="GO" id="GO:0043130">
    <property type="term" value="F:ubiquitin binding"/>
    <property type="evidence" value="ECO:0007669"/>
    <property type="project" value="TreeGrafter"/>
</dbReference>
<feature type="domain" description="UBX" evidence="4">
    <location>
        <begin position="412"/>
        <end position="497"/>
    </location>
</feature>
<dbReference type="Pfam" id="PF00789">
    <property type="entry name" value="UBX"/>
    <property type="match status" value="1"/>
</dbReference>
<dbReference type="GO" id="GO:0036503">
    <property type="term" value="P:ERAD pathway"/>
    <property type="evidence" value="ECO:0007669"/>
    <property type="project" value="TreeGrafter"/>
</dbReference>
<proteinExistence type="predicted"/>
<dbReference type="Gene3D" id="1.10.8.10">
    <property type="entry name" value="DNA helicase RuvA subunit, C-terminal domain"/>
    <property type="match status" value="1"/>
</dbReference>
<dbReference type="Pfam" id="PF14555">
    <property type="entry name" value="UBA_4"/>
    <property type="match status" value="1"/>
</dbReference>
<organism evidence="5 6">
    <name type="scientific">Trichoglossum hirsutum</name>
    <dbReference type="NCBI Taxonomy" id="265104"/>
    <lineage>
        <taxon>Eukaryota</taxon>
        <taxon>Fungi</taxon>
        <taxon>Dikarya</taxon>
        <taxon>Ascomycota</taxon>
        <taxon>Pezizomycotina</taxon>
        <taxon>Geoglossomycetes</taxon>
        <taxon>Geoglossales</taxon>
        <taxon>Geoglossaceae</taxon>
        <taxon>Trichoglossum</taxon>
    </lineage>
</organism>
<dbReference type="InterPro" id="IPR006577">
    <property type="entry name" value="UAS"/>
</dbReference>
<evidence type="ECO:0000259" key="4">
    <source>
        <dbReference type="PROSITE" id="PS50033"/>
    </source>
</evidence>
<dbReference type="InterPro" id="IPR050730">
    <property type="entry name" value="UBX_domain-protein"/>
</dbReference>
<dbReference type="GO" id="GO:0005783">
    <property type="term" value="C:endoplasmic reticulum"/>
    <property type="evidence" value="ECO:0007669"/>
    <property type="project" value="TreeGrafter"/>
</dbReference>
<dbReference type="Gene3D" id="3.40.30.10">
    <property type="entry name" value="Glutaredoxin"/>
    <property type="match status" value="1"/>
</dbReference>
<keyword evidence="1 2" id="KW-0175">Coiled coil</keyword>
<dbReference type="SUPFAM" id="SSF54236">
    <property type="entry name" value="Ubiquitin-like"/>
    <property type="match status" value="1"/>
</dbReference>
<accession>A0A9P8RMC7</accession>
<evidence type="ECO:0000256" key="3">
    <source>
        <dbReference type="SAM" id="MobiDB-lite"/>
    </source>
</evidence>
<feature type="region of interest" description="Disordered" evidence="3">
    <location>
        <begin position="64"/>
        <end position="107"/>
    </location>
</feature>
<evidence type="ECO:0000256" key="1">
    <source>
        <dbReference type="ARBA" id="ARBA00023054"/>
    </source>
</evidence>
<dbReference type="SUPFAM" id="SSF52833">
    <property type="entry name" value="Thioredoxin-like"/>
    <property type="match status" value="1"/>
</dbReference>
<feature type="coiled-coil region" evidence="2">
    <location>
        <begin position="362"/>
        <end position="389"/>
    </location>
</feature>
<protein>
    <recommendedName>
        <fullName evidence="4">UBX domain-containing protein</fullName>
    </recommendedName>
</protein>
<comment type="caution">
    <text evidence="5">The sequence shown here is derived from an EMBL/GenBank/DDBJ whole genome shotgun (WGS) entry which is preliminary data.</text>
</comment>
<evidence type="ECO:0000313" key="6">
    <source>
        <dbReference type="Proteomes" id="UP000750711"/>
    </source>
</evidence>
<dbReference type="InterPro" id="IPR029071">
    <property type="entry name" value="Ubiquitin-like_domsf"/>
</dbReference>
<sequence length="519" mass="58221">MPSAKVDLDDLTESQQLALQQFTSMTDQDLESALPILQRSEWNVQAPIAIAKFFDGESADPVAEALASSSSAPPPRPSVHRETLINGSNPHQPAWADAPDFHPAPRVVPQPEAQVANRPSFILTLLFTPFNLLSRLLATSFGLFSHVFPFLPRLCAFLFLHSPTRAGSMRSTSNRRPLNPRDTAARFIREFEEEYGSNELPFLECGYAQALDRAQKNLEFLLVILISPEHDDTSTYVRETLLSPEVVDFIKNPQNSIIVWAGSVQDSEAYQVSTALNCTKFPFTALIAHTPRTGPAAMSAIARLAGPMPPATFITKLQNSIAQCSEPLERVRAARATQQADRDLRARQNAAFERSLAQDRERARLRREAEAARELAEREVRRKAEAEEKRVRDLQQWRSWRAGLLRPEPGPDVKDATRVSLKMPSGERVVRKFAPDAEIEELYAFVECYDVLSSEVSSTSSAMKQPENFEHSYAFRLIDPLPPRKALELETGVTIRDRIGRSANLFVDMLEEDVDEEQE</sequence>
<dbReference type="InterPro" id="IPR001012">
    <property type="entry name" value="UBX_dom"/>
</dbReference>
<dbReference type="CDD" id="cd01767">
    <property type="entry name" value="UBX"/>
    <property type="match status" value="1"/>
</dbReference>
<dbReference type="Gene3D" id="3.10.20.90">
    <property type="entry name" value="Phosphatidylinositol 3-kinase Catalytic Subunit, Chain A, domain 1"/>
    <property type="match status" value="1"/>
</dbReference>
<dbReference type="PROSITE" id="PS50033">
    <property type="entry name" value="UBX"/>
    <property type="match status" value="1"/>
</dbReference>
<dbReference type="PANTHER" id="PTHR23322">
    <property type="entry name" value="FAS-ASSOCIATED PROTEIN"/>
    <property type="match status" value="1"/>
</dbReference>
<evidence type="ECO:0000313" key="5">
    <source>
        <dbReference type="EMBL" id="KAH0556523.1"/>
    </source>
</evidence>
<dbReference type="Proteomes" id="UP000750711">
    <property type="component" value="Unassembled WGS sequence"/>
</dbReference>
<dbReference type="SMART" id="SM00166">
    <property type="entry name" value="UBX"/>
    <property type="match status" value="1"/>
</dbReference>
<name>A0A9P8RMC7_9PEZI</name>
<keyword evidence="6" id="KW-1185">Reference proteome</keyword>